<dbReference type="Proteomes" id="UP000663844">
    <property type="component" value="Unassembled WGS sequence"/>
</dbReference>
<evidence type="ECO:0000313" key="3">
    <source>
        <dbReference type="Proteomes" id="UP000663845"/>
    </source>
</evidence>
<dbReference type="EMBL" id="CAJOAZ010000891">
    <property type="protein sequence ID" value="CAF3730348.1"/>
    <property type="molecule type" value="Genomic_DNA"/>
</dbReference>
<organism evidence="1 3">
    <name type="scientific">Adineta steineri</name>
    <dbReference type="NCBI Taxonomy" id="433720"/>
    <lineage>
        <taxon>Eukaryota</taxon>
        <taxon>Metazoa</taxon>
        <taxon>Spiralia</taxon>
        <taxon>Gnathifera</taxon>
        <taxon>Rotifera</taxon>
        <taxon>Eurotatoria</taxon>
        <taxon>Bdelloidea</taxon>
        <taxon>Adinetida</taxon>
        <taxon>Adinetidae</taxon>
        <taxon>Adineta</taxon>
    </lineage>
</organism>
<protein>
    <recommendedName>
        <fullName evidence="4">Activin types I and II receptor domain-containing protein</fullName>
    </recommendedName>
</protein>
<dbReference type="Proteomes" id="UP000663845">
    <property type="component" value="Unassembled WGS sequence"/>
</dbReference>
<evidence type="ECO:0008006" key="4">
    <source>
        <dbReference type="Google" id="ProtNLM"/>
    </source>
</evidence>
<proteinExistence type="predicted"/>
<evidence type="ECO:0000313" key="1">
    <source>
        <dbReference type="EMBL" id="CAF1489366.1"/>
    </source>
</evidence>
<gene>
    <name evidence="1" type="ORF">JYZ213_LOCUS42835</name>
    <name evidence="2" type="ORF">OXD698_LOCUS14234</name>
</gene>
<dbReference type="AlphaFoldDB" id="A0A815SF61"/>
<comment type="caution">
    <text evidence="1">The sequence shown here is derived from an EMBL/GenBank/DDBJ whole genome shotgun (WGS) entry which is preliminary data.</text>
</comment>
<reference evidence="1" key="1">
    <citation type="submission" date="2021-02" db="EMBL/GenBank/DDBJ databases">
        <authorList>
            <person name="Nowell W R."/>
        </authorList>
    </citation>
    <scope>NUCLEOTIDE SEQUENCE</scope>
</reference>
<sequence>MCTGSGNYCPPHLNFDGGDESNEQDIVTAPYGPNDVCMNDHSYNPITQEHKIIIRGIESCQPLDEPNHLVYCCYTDNCNRYAPKITYRSSGDLMSSSQNHISSIMLIGITMIFQYFSSN</sequence>
<dbReference type="InterPro" id="IPR045860">
    <property type="entry name" value="Snake_toxin-like_sf"/>
</dbReference>
<evidence type="ECO:0000313" key="2">
    <source>
        <dbReference type="EMBL" id="CAF3730348.1"/>
    </source>
</evidence>
<dbReference type="EMBL" id="CAJNOG010002097">
    <property type="protein sequence ID" value="CAF1489366.1"/>
    <property type="molecule type" value="Genomic_DNA"/>
</dbReference>
<accession>A0A815SF61</accession>
<dbReference type="SUPFAM" id="SSF57302">
    <property type="entry name" value="Snake toxin-like"/>
    <property type="match status" value="1"/>
</dbReference>
<dbReference type="Gene3D" id="2.10.60.10">
    <property type="entry name" value="CD59"/>
    <property type="match status" value="1"/>
</dbReference>
<name>A0A815SF61_9BILA</name>